<name>A0A935N1S2_9RHOO</name>
<sequence>MGSDAEPEIAPVVERTPTTTTATNLTYGIRAIVITALLSSLGGAGIMLLVKDKLTPAPEQAVLATNAPRPVATPPIAAPAQASPAPSPVPLPVNTSEASARVLIEQWRSAWINRDSNTYLSFYSADFVPTDGSTRTNWATARRKNLASRPDINVSIHDLQITQIDDKQLKLLFLQDYASGSYRESAKTKTLLLVLEGDVWRITGEWMGDHPIASK</sequence>
<dbReference type="SUPFAM" id="SSF54427">
    <property type="entry name" value="NTF2-like"/>
    <property type="match status" value="1"/>
</dbReference>
<keyword evidence="1" id="KW-0812">Transmembrane</keyword>
<dbReference type="InterPro" id="IPR056203">
    <property type="entry name" value="Cds6_C"/>
</dbReference>
<comment type="caution">
    <text evidence="3">The sequence shown here is derived from an EMBL/GenBank/DDBJ whole genome shotgun (WGS) entry which is preliminary data.</text>
</comment>
<reference evidence="3 4" key="1">
    <citation type="submission" date="2020-10" db="EMBL/GenBank/DDBJ databases">
        <title>Connecting structure to function with the recovery of over 1000 high-quality activated sludge metagenome-assembled genomes encoding full-length rRNA genes using long-read sequencing.</title>
        <authorList>
            <person name="Singleton C.M."/>
            <person name="Petriglieri F."/>
            <person name="Kristensen J.M."/>
            <person name="Kirkegaard R.H."/>
            <person name="Michaelsen T.Y."/>
            <person name="Andersen M.H."/>
            <person name="Karst S.M."/>
            <person name="Dueholm M.S."/>
            <person name="Nielsen P.H."/>
            <person name="Albertsen M."/>
        </authorList>
    </citation>
    <scope>NUCLEOTIDE SEQUENCE [LARGE SCALE GENOMIC DNA]</scope>
    <source>
        <strain evidence="3">EsbW_18-Q3-R4-48_BATAC.463</strain>
    </source>
</reference>
<dbReference type="Proteomes" id="UP000739411">
    <property type="component" value="Unassembled WGS sequence"/>
</dbReference>
<gene>
    <name evidence="3" type="ORF">IPJ38_01885</name>
</gene>
<proteinExistence type="predicted"/>
<organism evidence="3 4">
    <name type="scientific">Candidatus Dechloromonas phosphorivorans</name>
    <dbReference type="NCBI Taxonomy" id="2899244"/>
    <lineage>
        <taxon>Bacteria</taxon>
        <taxon>Pseudomonadati</taxon>
        <taxon>Pseudomonadota</taxon>
        <taxon>Betaproteobacteria</taxon>
        <taxon>Rhodocyclales</taxon>
        <taxon>Azonexaceae</taxon>
        <taxon>Dechloromonas</taxon>
    </lineage>
</organism>
<protein>
    <recommendedName>
        <fullName evidence="2">Cds6 C-terminal domain-containing protein</fullName>
    </recommendedName>
</protein>
<keyword evidence="1" id="KW-1133">Transmembrane helix</keyword>
<dbReference type="Pfam" id="PF24125">
    <property type="entry name" value="Cds6_C"/>
    <property type="match status" value="1"/>
</dbReference>
<dbReference type="AlphaFoldDB" id="A0A935N1S2"/>
<accession>A0A935N1S2</accession>
<dbReference type="EMBL" id="JADJMS010000006">
    <property type="protein sequence ID" value="MBK7414035.1"/>
    <property type="molecule type" value="Genomic_DNA"/>
</dbReference>
<evidence type="ECO:0000313" key="3">
    <source>
        <dbReference type="EMBL" id="MBK7414035.1"/>
    </source>
</evidence>
<evidence type="ECO:0000259" key="2">
    <source>
        <dbReference type="Pfam" id="PF24125"/>
    </source>
</evidence>
<evidence type="ECO:0000256" key="1">
    <source>
        <dbReference type="SAM" id="Phobius"/>
    </source>
</evidence>
<evidence type="ECO:0000313" key="4">
    <source>
        <dbReference type="Proteomes" id="UP000739411"/>
    </source>
</evidence>
<dbReference type="InterPro" id="IPR032710">
    <property type="entry name" value="NTF2-like_dom_sf"/>
</dbReference>
<feature type="transmembrane region" description="Helical" evidence="1">
    <location>
        <begin position="27"/>
        <end position="50"/>
    </location>
</feature>
<dbReference type="Gene3D" id="3.10.450.50">
    <property type="match status" value="1"/>
</dbReference>
<feature type="domain" description="Cds6 C-terminal" evidence="2">
    <location>
        <begin position="104"/>
        <end position="205"/>
    </location>
</feature>
<keyword evidence="1" id="KW-0472">Membrane</keyword>